<name>A0A1I7X1I0_HETBA</name>
<keyword evidence="9" id="KW-1185">Reference proteome</keyword>
<keyword evidence="4" id="KW-0653">Protein transport</keyword>
<proteinExistence type="inferred from homology"/>
<dbReference type="AlphaFoldDB" id="A0A1I7X1I0"/>
<evidence type="ECO:0000313" key="9">
    <source>
        <dbReference type="Proteomes" id="UP000095283"/>
    </source>
</evidence>
<keyword evidence="3 7" id="KW-0812">Transmembrane</keyword>
<dbReference type="Pfam" id="PF00854">
    <property type="entry name" value="PTR2"/>
    <property type="match status" value="2"/>
</dbReference>
<keyword evidence="4" id="KW-0571">Peptide transport</keyword>
<organism evidence="9 10">
    <name type="scientific">Heterorhabditis bacteriophora</name>
    <name type="common">Entomopathogenic nematode worm</name>
    <dbReference type="NCBI Taxonomy" id="37862"/>
    <lineage>
        <taxon>Eukaryota</taxon>
        <taxon>Metazoa</taxon>
        <taxon>Ecdysozoa</taxon>
        <taxon>Nematoda</taxon>
        <taxon>Chromadorea</taxon>
        <taxon>Rhabditida</taxon>
        <taxon>Rhabditina</taxon>
        <taxon>Rhabditomorpha</taxon>
        <taxon>Strongyloidea</taxon>
        <taxon>Heterorhabditidae</taxon>
        <taxon>Heterorhabditis</taxon>
    </lineage>
</organism>
<evidence type="ECO:0000256" key="6">
    <source>
        <dbReference type="ARBA" id="ARBA00023136"/>
    </source>
</evidence>
<evidence type="ECO:0000256" key="1">
    <source>
        <dbReference type="ARBA" id="ARBA00004141"/>
    </source>
</evidence>
<comment type="subcellular location">
    <subcellularLocation>
        <location evidence="1 7">Membrane</location>
        <topology evidence="1 7">Multi-pass membrane protein</topology>
    </subcellularLocation>
</comment>
<evidence type="ECO:0000256" key="7">
    <source>
        <dbReference type="RuleBase" id="RU003755"/>
    </source>
</evidence>
<dbReference type="SUPFAM" id="SSF103473">
    <property type="entry name" value="MFS general substrate transporter"/>
    <property type="match status" value="1"/>
</dbReference>
<dbReference type="PROSITE" id="PS01023">
    <property type="entry name" value="PTR2_2"/>
    <property type="match status" value="1"/>
</dbReference>
<dbReference type="PANTHER" id="PTHR11654">
    <property type="entry name" value="OLIGOPEPTIDE TRANSPORTER-RELATED"/>
    <property type="match status" value="1"/>
</dbReference>
<comment type="similarity">
    <text evidence="2 7">Belongs to the major facilitator superfamily. Proton-dependent oligopeptide transporter (POT/PTR) (TC 2.A.17) family.</text>
</comment>
<feature type="transmembrane region" description="Helical" evidence="8">
    <location>
        <begin position="325"/>
        <end position="348"/>
    </location>
</feature>
<evidence type="ECO:0000256" key="8">
    <source>
        <dbReference type="SAM" id="Phobius"/>
    </source>
</evidence>
<dbReference type="InterPro" id="IPR036259">
    <property type="entry name" value="MFS_trans_sf"/>
</dbReference>
<dbReference type="Proteomes" id="UP000095283">
    <property type="component" value="Unplaced"/>
</dbReference>
<dbReference type="GO" id="GO:0016020">
    <property type="term" value="C:membrane"/>
    <property type="evidence" value="ECO:0007669"/>
    <property type="project" value="UniProtKB-SubCell"/>
</dbReference>
<evidence type="ECO:0000256" key="2">
    <source>
        <dbReference type="ARBA" id="ARBA00005982"/>
    </source>
</evidence>
<dbReference type="InterPro" id="IPR018456">
    <property type="entry name" value="PTR2_symporter_CS"/>
</dbReference>
<dbReference type="WBParaSite" id="Hba_11308">
    <property type="protein sequence ID" value="Hba_11308"/>
    <property type="gene ID" value="Hba_11308"/>
</dbReference>
<feature type="transmembrane region" description="Helical" evidence="8">
    <location>
        <begin position="91"/>
        <end position="114"/>
    </location>
</feature>
<keyword evidence="7" id="KW-0813">Transport</keyword>
<dbReference type="Gene3D" id="1.20.1250.20">
    <property type="entry name" value="MFS general substrate transporter like domains"/>
    <property type="match status" value="1"/>
</dbReference>
<reference evidence="10" key="1">
    <citation type="submission" date="2016-11" db="UniProtKB">
        <authorList>
            <consortium name="WormBaseParasite"/>
        </authorList>
    </citation>
    <scope>IDENTIFICATION</scope>
</reference>
<evidence type="ECO:0000256" key="5">
    <source>
        <dbReference type="ARBA" id="ARBA00022989"/>
    </source>
</evidence>
<evidence type="ECO:0000256" key="3">
    <source>
        <dbReference type="ARBA" id="ARBA00022692"/>
    </source>
</evidence>
<dbReference type="GO" id="GO:0006857">
    <property type="term" value="P:oligopeptide transport"/>
    <property type="evidence" value="ECO:0007669"/>
    <property type="project" value="InterPro"/>
</dbReference>
<accession>A0A1I7X1I0</accession>
<dbReference type="InterPro" id="IPR000109">
    <property type="entry name" value="POT_fam"/>
</dbReference>
<sequence>MDFAGLIIIGFGTGGIKPCVSAFGGDQFDAGQVRTKIKVKFHNKNERMLSLFFSMFYFSINAGSMISTFISPIFRCQSTQPCLGQDSCYPLAFGIPAILMIIATCLFMAGSFWYKKPPPKENVFGEVTRLMGACALRFIRNFFFKFNFLRCISLRLEKKSGTACQKVNILETVIFYPKNVTSFFNILQTFSGIQMDCRLWGNVLFLPDQVQTLNAVLILVFIPIFQVIIYPIASKCQTLPLLPESGEAFVSVWNQLDGCNVTVQTEDMKFTVAANSSLFDSKKTSHSTFHIKGKNGNWKQPFQISYACSRNDIKGPLFTNCTFSVYIYIYIYIFSIGNFYRWGLFYLYGTPKNVNHPTPKKQNVNVSATNVEVEIHEQGGVYHVLS</sequence>
<evidence type="ECO:0000313" key="10">
    <source>
        <dbReference type="WBParaSite" id="Hba_11308"/>
    </source>
</evidence>
<dbReference type="GO" id="GO:0022857">
    <property type="term" value="F:transmembrane transporter activity"/>
    <property type="evidence" value="ECO:0007669"/>
    <property type="project" value="InterPro"/>
</dbReference>
<feature type="transmembrane region" description="Helical" evidence="8">
    <location>
        <begin position="48"/>
        <end position="71"/>
    </location>
</feature>
<keyword evidence="5 8" id="KW-1133">Transmembrane helix</keyword>
<keyword evidence="6 8" id="KW-0472">Membrane</keyword>
<protein>
    <submittedName>
        <fullName evidence="10">Uncharacterized protein</fullName>
    </submittedName>
</protein>
<feature type="transmembrane region" description="Helical" evidence="8">
    <location>
        <begin position="213"/>
        <end position="233"/>
    </location>
</feature>
<evidence type="ECO:0000256" key="4">
    <source>
        <dbReference type="ARBA" id="ARBA00022856"/>
    </source>
</evidence>